<keyword evidence="5 6" id="KW-0378">Hydrolase</keyword>
<reference evidence="9" key="1">
    <citation type="submission" date="2015-07" db="EMBL/GenBank/DDBJ databases">
        <title>Draft Genome Sequences of Anaerolinea thermolimosa IMO-1, Bellilinea caldifistulae GOMI-1, Leptolinea tardivitalis YMTK-2, Levilinea saccharolytica KIBI-1,Longilinea arvoryzae KOME-1, Previously Described as Members of the Anaerolineaceae (Chloroflexi).</title>
        <authorList>
            <person name="Sekiguchi Y."/>
            <person name="Ohashi A."/>
            <person name="Matsuura N."/>
            <person name="Tourlousse M.D."/>
        </authorList>
    </citation>
    <scope>NUCLEOTIDE SEQUENCE [LARGE SCALE GENOMIC DNA]</scope>
    <source>
        <strain evidence="9">KOME-1</strain>
    </source>
</reference>
<evidence type="ECO:0000256" key="5">
    <source>
        <dbReference type="ARBA" id="ARBA00022801"/>
    </source>
</evidence>
<dbReference type="EC" id="3.4.11.18" evidence="6 7"/>
<evidence type="ECO:0000259" key="8">
    <source>
        <dbReference type="Pfam" id="PF00557"/>
    </source>
</evidence>
<dbReference type="STRING" id="360412.LARV_03085"/>
<dbReference type="GO" id="GO:0070006">
    <property type="term" value="F:metalloaminopeptidase activity"/>
    <property type="evidence" value="ECO:0007669"/>
    <property type="project" value="UniProtKB-UniRule"/>
</dbReference>
<dbReference type="InterPro" id="IPR001714">
    <property type="entry name" value="Pept_M24_MAP"/>
</dbReference>
<evidence type="ECO:0000256" key="7">
    <source>
        <dbReference type="RuleBase" id="RU003653"/>
    </source>
</evidence>
<evidence type="ECO:0000256" key="3">
    <source>
        <dbReference type="ARBA" id="ARBA00022670"/>
    </source>
</evidence>
<evidence type="ECO:0000313" key="9">
    <source>
        <dbReference type="EMBL" id="GAP15301.1"/>
    </source>
</evidence>
<comment type="function">
    <text evidence="1 6">Removes the N-terminal methionine from nascent proteins. The N-terminal methionine is often cleaved when the second residue in the primary sequence is small and uncharged (Met-Ala-, Cys, Gly, Pro, Ser, Thr, or Val). Requires deformylation of the N(alpha)-formylated initiator methionine before it can be hydrolyzed.</text>
</comment>
<feature type="domain" description="Peptidase M24" evidence="8">
    <location>
        <begin position="16"/>
        <end position="247"/>
    </location>
</feature>
<dbReference type="HAMAP" id="MF_01974">
    <property type="entry name" value="MetAP_1"/>
    <property type="match status" value="1"/>
</dbReference>
<dbReference type="NCBIfam" id="TIGR00500">
    <property type="entry name" value="met_pdase_I"/>
    <property type="match status" value="1"/>
</dbReference>
<dbReference type="Pfam" id="PF00557">
    <property type="entry name" value="Peptidase_M24"/>
    <property type="match status" value="1"/>
</dbReference>
<dbReference type="AlphaFoldDB" id="A0A0S7BN92"/>
<evidence type="ECO:0000256" key="4">
    <source>
        <dbReference type="ARBA" id="ARBA00022723"/>
    </source>
</evidence>
<dbReference type="Proteomes" id="UP000055060">
    <property type="component" value="Unassembled WGS sequence"/>
</dbReference>
<dbReference type="EMBL" id="DF967972">
    <property type="protein sequence ID" value="GAP15301.1"/>
    <property type="molecule type" value="Genomic_DNA"/>
</dbReference>
<name>A0A0S7BN92_9CHLR</name>
<protein>
    <recommendedName>
        <fullName evidence="6 7">Methionine aminopeptidase</fullName>
        <shortName evidence="6">MAP</shortName>
        <shortName evidence="6">MetAP</shortName>
        <ecNumber evidence="6 7">3.4.11.18</ecNumber>
    </recommendedName>
    <alternativeName>
        <fullName evidence="6">Peptidase M</fullName>
    </alternativeName>
</protein>
<evidence type="ECO:0000256" key="1">
    <source>
        <dbReference type="ARBA" id="ARBA00002521"/>
    </source>
</evidence>
<proteinExistence type="inferred from homology"/>
<dbReference type="PROSITE" id="PS00680">
    <property type="entry name" value="MAP_1"/>
    <property type="match status" value="1"/>
</dbReference>
<evidence type="ECO:0000313" key="10">
    <source>
        <dbReference type="Proteomes" id="UP000055060"/>
    </source>
</evidence>
<feature type="binding site" evidence="6">
    <location>
        <position position="176"/>
    </location>
    <ligand>
        <name>a divalent metal cation</name>
        <dbReference type="ChEBI" id="CHEBI:60240"/>
        <label>2</label>
        <note>catalytic</note>
    </ligand>
</feature>
<dbReference type="SUPFAM" id="SSF55920">
    <property type="entry name" value="Creatinase/aminopeptidase"/>
    <property type="match status" value="1"/>
</dbReference>
<feature type="binding site" evidence="6">
    <location>
        <position position="209"/>
    </location>
    <ligand>
        <name>a divalent metal cation</name>
        <dbReference type="ChEBI" id="CHEBI:60240"/>
        <label>2</label>
        <note>catalytic</note>
    </ligand>
</feature>
<feature type="binding site" evidence="6">
    <location>
        <position position="113"/>
    </location>
    <ligand>
        <name>a divalent metal cation</name>
        <dbReference type="ChEBI" id="CHEBI:60240"/>
        <label>2</label>
        <note>catalytic</note>
    </ligand>
</feature>
<comment type="catalytic activity">
    <reaction evidence="6 7">
        <text>Release of N-terminal amino acids, preferentially methionine, from peptides and arylamides.</text>
        <dbReference type="EC" id="3.4.11.18"/>
    </reaction>
</comment>
<dbReference type="GO" id="GO:0046872">
    <property type="term" value="F:metal ion binding"/>
    <property type="evidence" value="ECO:0007669"/>
    <property type="project" value="UniProtKB-UniRule"/>
</dbReference>
<organism evidence="9">
    <name type="scientific">Longilinea arvoryzae</name>
    <dbReference type="NCBI Taxonomy" id="360412"/>
    <lineage>
        <taxon>Bacteria</taxon>
        <taxon>Bacillati</taxon>
        <taxon>Chloroflexota</taxon>
        <taxon>Anaerolineae</taxon>
        <taxon>Anaerolineales</taxon>
        <taxon>Anaerolineaceae</taxon>
        <taxon>Longilinea</taxon>
    </lineage>
</organism>
<dbReference type="InterPro" id="IPR036005">
    <property type="entry name" value="Creatinase/aminopeptidase-like"/>
</dbReference>
<feature type="binding site" evidence="6">
    <location>
        <position position="113"/>
    </location>
    <ligand>
        <name>a divalent metal cation</name>
        <dbReference type="ChEBI" id="CHEBI:60240"/>
        <label>1</label>
    </ligand>
</feature>
<accession>A0A0S7BN92</accession>
<evidence type="ECO:0000256" key="6">
    <source>
        <dbReference type="HAMAP-Rule" id="MF_01974"/>
    </source>
</evidence>
<evidence type="ECO:0000256" key="2">
    <source>
        <dbReference type="ARBA" id="ARBA00022438"/>
    </source>
</evidence>
<comment type="cofactor">
    <cofactor evidence="6">
        <name>Co(2+)</name>
        <dbReference type="ChEBI" id="CHEBI:48828"/>
    </cofactor>
    <cofactor evidence="6">
        <name>Zn(2+)</name>
        <dbReference type="ChEBI" id="CHEBI:29105"/>
    </cofactor>
    <cofactor evidence="6">
        <name>Mn(2+)</name>
        <dbReference type="ChEBI" id="CHEBI:29035"/>
    </cofactor>
    <cofactor evidence="6">
        <name>Fe(2+)</name>
        <dbReference type="ChEBI" id="CHEBI:29033"/>
    </cofactor>
    <text evidence="6">Binds 2 divalent metal cations per subunit. Has a high-affinity and a low affinity metal-binding site. The true nature of the physiological cofactor is under debate. The enzyme is active with cobalt, zinc, manganese or divalent iron ions. Most likely, methionine aminopeptidases function as mononuclear Fe(2+)-metalloproteases under physiological conditions, and the catalytically relevant metal-binding site has been assigned to the histidine-containing high-affinity site.</text>
</comment>
<dbReference type="GO" id="GO:0005829">
    <property type="term" value="C:cytosol"/>
    <property type="evidence" value="ECO:0007669"/>
    <property type="project" value="TreeGrafter"/>
</dbReference>
<dbReference type="PANTHER" id="PTHR43330:SF27">
    <property type="entry name" value="METHIONINE AMINOPEPTIDASE"/>
    <property type="match status" value="1"/>
</dbReference>
<dbReference type="GO" id="GO:0004239">
    <property type="term" value="F:initiator methionyl aminopeptidase activity"/>
    <property type="evidence" value="ECO:0007669"/>
    <property type="project" value="UniProtKB-UniRule"/>
</dbReference>
<feature type="binding site" evidence="6">
    <location>
        <position position="240"/>
    </location>
    <ligand>
        <name>a divalent metal cation</name>
        <dbReference type="ChEBI" id="CHEBI:60240"/>
        <label>2</label>
        <note>catalytic</note>
    </ligand>
</feature>
<dbReference type="CDD" id="cd01086">
    <property type="entry name" value="MetAP1"/>
    <property type="match status" value="1"/>
</dbReference>
<dbReference type="PANTHER" id="PTHR43330">
    <property type="entry name" value="METHIONINE AMINOPEPTIDASE"/>
    <property type="match status" value="1"/>
</dbReference>
<feature type="binding site" evidence="6">
    <location>
        <position position="240"/>
    </location>
    <ligand>
        <name>a divalent metal cation</name>
        <dbReference type="ChEBI" id="CHEBI:60240"/>
        <label>1</label>
    </ligand>
</feature>
<keyword evidence="3 6" id="KW-0645">Protease</keyword>
<comment type="similarity">
    <text evidence="6">Belongs to the peptidase M24A family. Methionine aminopeptidase type 1 subfamily.</text>
</comment>
<gene>
    <name evidence="6" type="primary">map</name>
    <name evidence="9" type="ORF">LARV_03085</name>
</gene>
<dbReference type="OrthoDB" id="9802055at2"/>
<dbReference type="GO" id="GO:0006508">
    <property type="term" value="P:proteolysis"/>
    <property type="evidence" value="ECO:0007669"/>
    <property type="project" value="UniProtKB-KW"/>
</dbReference>
<feature type="binding site" evidence="6">
    <location>
        <position position="85"/>
    </location>
    <ligand>
        <name>substrate</name>
    </ligand>
</feature>
<feature type="binding site" evidence="6">
    <location>
        <position position="102"/>
    </location>
    <ligand>
        <name>a divalent metal cation</name>
        <dbReference type="ChEBI" id="CHEBI:60240"/>
        <label>1</label>
    </ligand>
</feature>
<dbReference type="PRINTS" id="PR00599">
    <property type="entry name" value="MAPEPTIDASE"/>
</dbReference>
<sequence>MSWERQITIKSAQEIEIMRQAGRINAEALAAAKSVARPGATTADLNAAAEEVLRKYGCYSPFKGYPGPTPYPASTNVSVNEELVHGIPGKRKLKEGDIVSVDCGTVYEGFVADSAITFGVGQVSETARKLMEVTEGALYAGIAKMVVGNHLGDVSAAIQQYVESRGYYVTREYTGHGVGREMHEGPQVPNYGQPGRGLILRSGMTIALEPMVLVGTPMTRVMPDLWTVKSADGSLTGHFEHSVAVTENGPYILTTLDEGQSAGRNANVQL</sequence>
<keyword evidence="4 6" id="KW-0479">Metal-binding</keyword>
<dbReference type="RefSeq" id="WP_075074487.1">
    <property type="nucleotide sequence ID" value="NZ_DF967972.1"/>
</dbReference>
<comment type="subunit">
    <text evidence="6">Monomer.</text>
</comment>
<feature type="binding site" evidence="6">
    <location>
        <position position="183"/>
    </location>
    <ligand>
        <name>substrate</name>
    </ligand>
</feature>
<keyword evidence="2 6" id="KW-0031">Aminopeptidase</keyword>
<dbReference type="InterPro" id="IPR000994">
    <property type="entry name" value="Pept_M24"/>
</dbReference>
<dbReference type="InterPro" id="IPR002467">
    <property type="entry name" value="Pept_M24A_MAP1"/>
</dbReference>
<keyword evidence="10" id="KW-1185">Reference proteome</keyword>
<dbReference type="Gene3D" id="3.90.230.10">
    <property type="entry name" value="Creatinase/methionine aminopeptidase superfamily"/>
    <property type="match status" value="1"/>
</dbReference>